<proteinExistence type="predicted"/>
<name>A0A5C7AJ80_9BACT</name>
<evidence type="ECO:0000313" key="2">
    <source>
        <dbReference type="EMBL" id="TXE08766.1"/>
    </source>
</evidence>
<accession>A0A5C7AJ80</accession>
<comment type="caution">
    <text evidence="2">The sequence shown here is derived from an EMBL/GenBank/DDBJ whole genome shotgun (WGS) entry which is preliminary data.</text>
</comment>
<evidence type="ECO:0000313" key="3">
    <source>
        <dbReference type="Proteomes" id="UP000321935"/>
    </source>
</evidence>
<protein>
    <submittedName>
        <fullName evidence="2">Glycosyltransferase</fullName>
    </submittedName>
</protein>
<evidence type="ECO:0000259" key="1">
    <source>
        <dbReference type="Pfam" id="PF00534"/>
    </source>
</evidence>
<sequence length="365" mass="40775">MTTVNQIKKIVYLASLDQRHSPGVFKKILGTVAGAEQAGYSASLKLLDTKPGFLEKFVEEIDNSDADILIVRSLCQYNFYLIPAFRRAKAQGKKIILDVPTPNTVAVSELADANTGWKRKVKDLAYLILSGPVPFWFVSKILQYAEEGAWFSIGNKSKTSHIGNGIQVASVPERTQVPVFDGSCLRLVCVASLNYWHGVDRLIQAIATFNSEGNGLKVHLKIIGNGASLSSLQELTEALDVQQYISFSGFLEGEDLYREYQSAHMAVGSLALFRKKLKSASELKSREYCAVGIPFMVVGDDPDFPKNTRFRVQLPNRENLSDLTDFFRSFDSKYLAFTPTEIRKYACENLDFSVKIKEILKEVED</sequence>
<dbReference type="Gene3D" id="3.40.50.2000">
    <property type="entry name" value="Glycogen Phosphorylase B"/>
    <property type="match status" value="1"/>
</dbReference>
<reference evidence="2 3" key="1">
    <citation type="submission" date="2019-08" db="EMBL/GenBank/DDBJ databases">
        <title>Genomes sequence of Algoriphagus aquimarinus ACAM450.</title>
        <authorList>
            <person name="Bowman J.P."/>
        </authorList>
    </citation>
    <scope>NUCLEOTIDE SEQUENCE [LARGE SCALE GENOMIC DNA]</scope>
    <source>
        <strain evidence="2 3">ACAM 450</strain>
    </source>
</reference>
<gene>
    <name evidence="2" type="ORF">ESV85_14475</name>
</gene>
<dbReference type="Pfam" id="PF00534">
    <property type="entry name" value="Glycos_transf_1"/>
    <property type="match status" value="1"/>
</dbReference>
<organism evidence="2 3">
    <name type="scientific">Algoriphagus aquimarinus</name>
    <dbReference type="NCBI Taxonomy" id="237018"/>
    <lineage>
        <taxon>Bacteria</taxon>
        <taxon>Pseudomonadati</taxon>
        <taxon>Bacteroidota</taxon>
        <taxon>Cytophagia</taxon>
        <taxon>Cytophagales</taxon>
        <taxon>Cyclobacteriaceae</taxon>
        <taxon>Algoriphagus</taxon>
    </lineage>
</organism>
<dbReference type="Proteomes" id="UP000321935">
    <property type="component" value="Unassembled WGS sequence"/>
</dbReference>
<dbReference type="GO" id="GO:0016757">
    <property type="term" value="F:glycosyltransferase activity"/>
    <property type="evidence" value="ECO:0007669"/>
    <property type="project" value="InterPro"/>
</dbReference>
<keyword evidence="2" id="KW-0808">Transferase</keyword>
<dbReference type="EMBL" id="VORW01000010">
    <property type="protein sequence ID" value="TXE08766.1"/>
    <property type="molecule type" value="Genomic_DNA"/>
</dbReference>
<feature type="domain" description="Glycosyl transferase family 1" evidence="1">
    <location>
        <begin position="187"/>
        <end position="267"/>
    </location>
</feature>
<dbReference type="SUPFAM" id="SSF53756">
    <property type="entry name" value="UDP-Glycosyltransferase/glycogen phosphorylase"/>
    <property type="match status" value="1"/>
</dbReference>
<dbReference type="RefSeq" id="WP_146918757.1">
    <property type="nucleotide sequence ID" value="NZ_VORW01000010.1"/>
</dbReference>
<dbReference type="InterPro" id="IPR001296">
    <property type="entry name" value="Glyco_trans_1"/>
</dbReference>
<dbReference type="OrthoDB" id="6385861at2"/>
<dbReference type="AlphaFoldDB" id="A0A5C7AJ80"/>